<evidence type="ECO:0000313" key="3">
    <source>
        <dbReference type="Proteomes" id="UP000663866"/>
    </source>
</evidence>
<dbReference type="InterPro" id="IPR031335">
    <property type="entry name" value="Glyco_hydro_63_C"/>
</dbReference>
<reference evidence="2" key="1">
    <citation type="submission" date="2021-02" db="EMBL/GenBank/DDBJ databases">
        <authorList>
            <person name="Nowell W R."/>
        </authorList>
    </citation>
    <scope>NUCLEOTIDE SEQUENCE</scope>
</reference>
<organism evidence="2 3">
    <name type="scientific">Rotaria magnacalcarata</name>
    <dbReference type="NCBI Taxonomy" id="392030"/>
    <lineage>
        <taxon>Eukaryota</taxon>
        <taxon>Metazoa</taxon>
        <taxon>Spiralia</taxon>
        <taxon>Gnathifera</taxon>
        <taxon>Rotifera</taxon>
        <taxon>Eurotatoria</taxon>
        <taxon>Bdelloidea</taxon>
        <taxon>Philodinida</taxon>
        <taxon>Philodinidae</taxon>
        <taxon>Rotaria</taxon>
    </lineage>
</organism>
<sequence>MFSFDIIYQSDSSNNEREQDLTGFYFNEEITRLQKQFDERFENIFQLKTKQNMDAKKIQFAKSTLSNLIGGVSYFT</sequence>
<proteinExistence type="predicted"/>
<comment type="caution">
    <text evidence="2">The sequence shown here is derived from an EMBL/GenBank/DDBJ whole genome shotgun (WGS) entry which is preliminary data.</text>
</comment>
<protein>
    <recommendedName>
        <fullName evidence="1">Glycosyl hydrolase family 63 C-terminal domain-containing protein</fullName>
    </recommendedName>
</protein>
<keyword evidence="3" id="KW-1185">Reference proteome</keyword>
<feature type="non-terminal residue" evidence="2">
    <location>
        <position position="76"/>
    </location>
</feature>
<accession>A0A821DBH7</accession>
<dbReference type="Proteomes" id="UP000663866">
    <property type="component" value="Unassembled WGS sequence"/>
</dbReference>
<feature type="domain" description="Glycosyl hydrolase family 63 C-terminal" evidence="1">
    <location>
        <begin position="22"/>
        <end position="75"/>
    </location>
</feature>
<gene>
    <name evidence="2" type="ORF">OVN521_LOCUS45836</name>
</gene>
<dbReference type="AlphaFoldDB" id="A0A821DBH7"/>
<evidence type="ECO:0000313" key="2">
    <source>
        <dbReference type="EMBL" id="CAF4619009.1"/>
    </source>
</evidence>
<dbReference type="Pfam" id="PF03200">
    <property type="entry name" value="Glyco_hydro_63"/>
    <property type="match status" value="1"/>
</dbReference>
<name>A0A821DBH7_9BILA</name>
<evidence type="ECO:0000259" key="1">
    <source>
        <dbReference type="Pfam" id="PF03200"/>
    </source>
</evidence>
<dbReference type="EMBL" id="CAJOBG010077448">
    <property type="protein sequence ID" value="CAF4619009.1"/>
    <property type="molecule type" value="Genomic_DNA"/>
</dbReference>